<dbReference type="PANTHER" id="PTHR30203">
    <property type="entry name" value="OUTER MEMBRANE CATION EFFLUX PROTEIN"/>
    <property type="match status" value="1"/>
</dbReference>
<name>A0A9X2RIA8_9BACT</name>
<feature type="coiled-coil region" evidence="2">
    <location>
        <begin position="350"/>
        <end position="388"/>
    </location>
</feature>
<feature type="signal peptide" evidence="3">
    <location>
        <begin position="1"/>
        <end position="17"/>
    </location>
</feature>
<dbReference type="PROSITE" id="PS51257">
    <property type="entry name" value="PROKAR_LIPOPROTEIN"/>
    <property type="match status" value="1"/>
</dbReference>
<dbReference type="SUPFAM" id="SSF56954">
    <property type="entry name" value="Outer membrane efflux proteins (OEP)"/>
    <property type="match status" value="1"/>
</dbReference>
<sequence length="456" mass="50973">MSKYIKTMLLIGTLVLAAGCASERTVLQAPSESTLIEHESEDYSSQILNRNLNSSANSIAIGDTLSYRTALAKTLLENPGLQSYAWQVRVKEAERIQAALLPNPELEAEMENFGGTGPFEGYDSRETTIRLSQKVLLGADRMKRKRLAGLTTELAGWDYETQRLNTLTGLTQAYTSALEAQLQWEQQKELLDVARQFYESVSAQVEAGKVSKLEQTKAQVELSRARIDLENRRNSMQSAFTTLASFWGSDQVSFSVLSGELGMPDSIPDYQYVTEFIEQNPDVARWTTEIQQREASLSYERSKAIPDIKISGGYRWMEDLGAEAALVGVSIPLPFFDRNQGNVKAARYELNRAETVRESARIEVQKALQNSYNKLQAALYEAEQLQAEVLPGAQTAYKAAQAGYRQGKFDFLEVLDAQRTLFTSRTRYVQALAELNRAIAQVERLIGTPLNEISTN</sequence>
<dbReference type="GO" id="GO:0015562">
    <property type="term" value="F:efflux transmembrane transporter activity"/>
    <property type="evidence" value="ECO:0007669"/>
    <property type="project" value="InterPro"/>
</dbReference>
<evidence type="ECO:0000313" key="4">
    <source>
        <dbReference type="EMBL" id="MCP9293038.1"/>
    </source>
</evidence>
<accession>A0A9X2RIA8</accession>
<keyword evidence="2" id="KW-0175">Coiled coil</keyword>
<dbReference type="Gene3D" id="1.20.1600.10">
    <property type="entry name" value="Outer membrane efflux proteins (OEP)"/>
    <property type="match status" value="1"/>
</dbReference>
<evidence type="ECO:0000256" key="1">
    <source>
        <dbReference type="ARBA" id="ARBA00007613"/>
    </source>
</evidence>
<dbReference type="AlphaFoldDB" id="A0A9X2RIA8"/>
<dbReference type="Proteomes" id="UP001139125">
    <property type="component" value="Unassembled WGS sequence"/>
</dbReference>
<gene>
    <name evidence="4" type="ORF">NM125_15715</name>
</gene>
<evidence type="ECO:0000256" key="3">
    <source>
        <dbReference type="SAM" id="SignalP"/>
    </source>
</evidence>
<dbReference type="RefSeq" id="WP_255135939.1">
    <property type="nucleotide sequence ID" value="NZ_JANDBC010000004.1"/>
</dbReference>
<dbReference type="Pfam" id="PF02321">
    <property type="entry name" value="OEP"/>
    <property type="match status" value="2"/>
</dbReference>
<keyword evidence="3" id="KW-0732">Signal</keyword>
<evidence type="ECO:0000256" key="2">
    <source>
        <dbReference type="SAM" id="Coils"/>
    </source>
</evidence>
<dbReference type="EMBL" id="JANDBC010000004">
    <property type="protein sequence ID" value="MCP9293038.1"/>
    <property type="molecule type" value="Genomic_DNA"/>
</dbReference>
<evidence type="ECO:0000313" key="5">
    <source>
        <dbReference type="Proteomes" id="UP001139125"/>
    </source>
</evidence>
<protein>
    <submittedName>
        <fullName evidence="4">TolC family protein</fullName>
    </submittedName>
</protein>
<comment type="caution">
    <text evidence="4">The sequence shown here is derived from an EMBL/GenBank/DDBJ whole genome shotgun (WGS) entry which is preliminary data.</text>
</comment>
<dbReference type="InterPro" id="IPR010131">
    <property type="entry name" value="MdtP/NodT-like"/>
</dbReference>
<reference evidence="4" key="1">
    <citation type="submission" date="2022-06" db="EMBL/GenBank/DDBJ databases">
        <title>Gracilimonas sp. CAU 1638 isolated from sea sediment.</title>
        <authorList>
            <person name="Kim W."/>
        </authorList>
    </citation>
    <scope>NUCLEOTIDE SEQUENCE</scope>
    <source>
        <strain evidence="4">CAU 1638</strain>
    </source>
</reference>
<comment type="similarity">
    <text evidence="1">Belongs to the outer membrane factor (OMF) (TC 1.B.17) family.</text>
</comment>
<organism evidence="4 5">
    <name type="scientific">Gracilimonas sediminicola</name>
    <dbReference type="NCBI Taxonomy" id="2952158"/>
    <lineage>
        <taxon>Bacteria</taxon>
        <taxon>Pseudomonadati</taxon>
        <taxon>Balneolota</taxon>
        <taxon>Balneolia</taxon>
        <taxon>Balneolales</taxon>
        <taxon>Balneolaceae</taxon>
        <taxon>Gracilimonas</taxon>
    </lineage>
</organism>
<dbReference type="PANTHER" id="PTHR30203:SF24">
    <property type="entry name" value="BLR4935 PROTEIN"/>
    <property type="match status" value="1"/>
</dbReference>
<proteinExistence type="inferred from homology"/>
<feature type="chain" id="PRO_5040879424" evidence="3">
    <location>
        <begin position="18"/>
        <end position="456"/>
    </location>
</feature>
<dbReference type="InterPro" id="IPR003423">
    <property type="entry name" value="OMP_efflux"/>
</dbReference>
<keyword evidence="5" id="KW-1185">Reference proteome</keyword>